<evidence type="ECO:0000256" key="1">
    <source>
        <dbReference type="SAM" id="MobiDB-lite"/>
    </source>
</evidence>
<dbReference type="AlphaFoldDB" id="A0A4P9W112"/>
<feature type="region of interest" description="Disordered" evidence="1">
    <location>
        <begin position="246"/>
        <end position="302"/>
    </location>
</feature>
<evidence type="ECO:0000313" key="2">
    <source>
        <dbReference type="EMBL" id="RKO83746.1"/>
    </source>
</evidence>
<gene>
    <name evidence="2" type="ORF">BDK51DRAFT_44028</name>
</gene>
<keyword evidence="3" id="KW-1185">Reference proteome</keyword>
<reference evidence="3" key="1">
    <citation type="journal article" date="2018" name="Nat. Microbiol.">
        <title>Leveraging single-cell genomics to expand the fungal tree of life.</title>
        <authorList>
            <person name="Ahrendt S.R."/>
            <person name="Quandt C.A."/>
            <person name="Ciobanu D."/>
            <person name="Clum A."/>
            <person name="Salamov A."/>
            <person name="Andreopoulos B."/>
            <person name="Cheng J.F."/>
            <person name="Woyke T."/>
            <person name="Pelin A."/>
            <person name="Henrissat B."/>
            <person name="Reynolds N.K."/>
            <person name="Benny G.L."/>
            <person name="Smith M.E."/>
            <person name="James T.Y."/>
            <person name="Grigoriev I.V."/>
        </authorList>
    </citation>
    <scope>NUCLEOTIDE SEQUENCE [LARGE SCALE GENOMIC DNA]</scope>
</reference>
<feature type="compositionally biased region" description="Acidic residues" evidence="1">
    <location>
        <begin position="246"/>
        <end position="255"/>
    </location>
</feature>
<protein>
    <submittedName>
        <fullName evidence="2">Uncharacterized protein</fullName>
    </submittedName>
</protein>
<organism evidence="2 3">
    <name type="scientific">Blyttiomyces helicus</name>
    <dbReference type="NCBI Taxonomy" id="388810"/>
    <lineage>
        <taxon>Eukaryota</taxon>
        <taxon>Fungi</taxon>
        <taxon>Fungi incertae sedis</taxon>
        <taxon>Chytridiomycota</taxon>
        <taxon>Chytridiomycota incertae sedis</taxon>
        <taxon>Chytridiomycetes</taxon>
        <taxon>Chytridiomycetes incertae sedis</taxon>
        <taxon>Blyttiomyces</taxon>
    </lineage>
</organism>
<dbReference type="EMBL" id="ML000887">
    <property type="protein sequence ID" value="RKO83746.1"/>
    <property type="molecule type" value="Genomic_DNA"/>
</dbReference>
<proteinExistence type="predicted"/>
<accession>A0A4P9W112</accession>
<dbReference type="Proteomes" id="UP000269721">
    <property type="component" value="Unassembled WGS sequence"/>
</dbReference>
<sequence length="302" mass="33339">MDVAVTPKNGASGGRKLQQRSNAEETSSRHPRSAAANKNKQLLAVVIAKSSCFGEVISFVRAPIPVSFTAVVQDLDRRLHELNFLKLYGSLGLDPEDILALLFEYTAHQPIEVTLAYPASYNSLLADTSAHPPDNALGMYAHHSNQTAKNDIELQFLLFATVSHELAQLLHHRHEIESPLHPSFGLDKHQLRIESGTPTFGYPSGKWISSMNAAIQGRQAFPITRHVTNVTTKGVVLRGLHRCDVDGDYEGEDDEEGKKGEEEDKKEEDEQEERRTASVGLAASSAREATISNKFYKDPNTL</sequence>
<feature type="region of interest" description="Disordered" evidence="1">
    <location>
        <begin position="1"/>
        <end position="36"/>
    </location>
</feature>
<name>A0A4P9W112_9FUNG</name>
<evidence type="ECO:0000313" key="3">
    <source>
        <dbReference type="Proteomes" id="UP000269721"/>
    </source>
</evidence>